<gene>
    <name evidence="2" type="ORF">SAMN02745202_01083</name>
</gene>
<evidence type="ECO:0000256" key="1">
    <source>
        <dbReference type="SAM" id="Phobius"/>
    </source>
</evidence>
<feature type="transmembrane region" description="Helical" evidence="1">
    <location>
        <begin position="115"/>
        <end position="136"/>
    </location>
</feature>
<keyword evidence="1" id="KW-1133">Transmembrane helix</keyword>
<protein>
    <submittedName>
        <fullName evidence="2">Uncharacterized protein</fullName>
    </submittedName>
</protein>
<reference evidence="2 3" key="1">
    <citation type="submission" date="2017-02" db="EMBL/GenBank/DDBJ databases">
        <authorList>
            <person name="Peterson S.W."/>
        </authorList>
    </citation>
    <scope>NUCLEOTIDE SEQUENCE [LARGE SCALE GENOMIC DNA]</scope>
    <source>
        <strain evidence="2 3">ATCC 43324</strain>
    </source>
</reference>
<organism evidence="2 3">
    <name type="scientific">Segatella oulorum</name>
    <dbReference type="NCBI Taxonomy" id="28136"/>
    <lineage>
        <taxon>Bacteria</taxon>
        <taxon>Pseudomonadati</taxon>
        <taxon>Bacteroidota</taxon>
        <taxon>Bacteroidia</taxon>
        <taxon>Bacteroidales</taxon>
        <taxon>Prevotellaceae</taxon>
        <taxon>Segatella</taxon>
    </lineage>
</organism>
<keyword evidence="1" id="KW-0812">Transmembrane</keyword>
<dbReference type="Proteomes" id="UP000190065">
    <property type="component" value="Unassembled WGS sequence"/>
</dbReference>
<feature type="transmembrane region" description="Helical" evidence="1">
    <location>
        <begin position="75"/>
        <end position="95"/>
    </location>
</feature>
<feature type="transmembrane region" description="Helical" evidence="1">
    <location>
        <begin position="35"/>
        <end position="54"/>
    </location>
</feature>
<name>A0A1T4NI82_9BACT</name>
<accession>A0A1T4NI82</accession>
<evidence type="ECO:0000313" key="2">
    <source>
        <dbReference type="EMBL" id="SJZ78924.1"/>
    </source>
</evidence>
<sequence>MSTCATHSFFVFLSSPRGAGTIFSLFIVSVQRGNNIFLLLSSPCGAVTIFFSFYRHRAAREQYFSPFIVSVQRGNNIFLLLSSPCGAVTIFFSFYRHRAAREQYFSPFIVTVRRGNNIFLLLSSPCSAVTIFFSFYRHRAAREQYFLRLAAIFCSKKRKWRYVIAGTHGRCIPAIGIDFYFFQASIMALKSTGFSEAPPIKPPSMLGLAKSSPAFDALQLPP</sequence>
<evidence type="ECO:0000313" key="3">
    <source>
        <dbReference type="Proteomes" id="UP000190065"/>
    </source>
</evidence>
<dbReference type="EMBL" id="FUXK01000010">
    <property type="protein sequence ID" value="SJZ78924.1"/>
    <property type="molecule type" value="Genomic_DNA"/>
</dbReference>
<keyword evidence="1" id="KW-0472">Membrane</keyword>
<dbReference type="AlphaFoldDB" id="A0A1T4NI82"/>
<dbReference type="STRING" id="28136.SAMN02745202_01083"/>
<proteinExistence type="predicted"/>